<organism evidence="2 3">
    <name type="scientific">Platanthera guangdongensis</name>
    <dbReference type="NCBI Taxonomy" id="2320717"/>
    <lineage>
        <taxon>Eukaryota</taxon>
        <taxon>Viridiplantae</taxon>
        <taxon>Streptophyta</taxon>
        <taxon>Embryophyta</taxon>
        <taxon>Tracheophyta</taxon>
        <taxon>Spermatophyta</taxon>
        <taxon>Magnoliopsida</taxon>
        <taxon>Liliopsida</taxon>
        <taxon>Asparagales</taxon>
        <taxon>Orchidaceae</taxon>
        <taxon>Orchidoideae</taxon>
        <taxon>Orchideae</taxon>
        <taxon>Orchidinae</taxon>
        <taxon>Platanthera</taxon>
    </lineage>
</organism>
<sequence>MFSSFLGGLVATLGLVYIQESLGWGSSYRLQSYSIFQASGKYPTPSSDKYPSSGRAPVGLTAVVLLQFFALVG</sequence>
<keyword evidence="3" id="KW-1185">Reference proteome</keyword>
<accession>A0ABR2MTD9</accession>
<evidence type="ECO:0000313" key="2">
    <source>
        <dbReference type="EMBL" id="KAK8966770.1"/>
    </source>
</evidence>
<gene>
    <name evidence="2" type="ORF">KSP40_PGU012484</name>
</gene>
<feature type="chain" id="PRO_5046893993" evidence="1">
    <location>
        <begin position="24"/>
        <end position="73"/>
    </location>
</feature>
<comment type="caution">
    <text evidence="2">The sequence shown here is derived from an EMBL/GenBank/DDBJ whole genome shotgun (WGS) entry which is preliminary data.</text>
</comment>
<evidence type="ECO:0000256" key="1">
    <source>
        <dbReference type="SAM" id="SignalP"/>
    </source>
</evidence>
<dbReference type="EMBL" id="JBBWWR010000005">
    <property type="protein sequence ID" value="KAK8966770.1"/>
    <property type="molecule type" value="Genomic_DNA"/>
</dbReference>
<proteinExistence type="predicted"/>
<name>A0ABR2MTD9_9ASPA</name>
<dbReference type="Proteomes" id="UP001412067">
    <property type="component" value="Unassembled WGS sequence"/>
</dbReference>
<feature type="signal peptide" evidence="1">
    <location>
        <begin position="1"/>
        <end position="23"/>
    </location>
</feature>
<evidence type="ECO:0000313" key="3">
    <source>
        <dbReference type="Proteomes" id="UP001412067"/>
    </source>
</evidence>
<reference evidence="2 3" key="1">
    <citation type="journal article" date="2022" name="Nat. Plants">
        <title>Genomes of leafy and leafless Platanthera orchids illuminate the evolution of mycoheterotrophy.</title>
        <authorList>
            <person name="Li M.H."/>
            <person name="Liu K.W."/>
            <person name="Li Z."/>
            <person name="Lu H.C."/>
            <person name="Ye Q.L."/>
            <person name="Zhang D."/>
            <person name="Wang J.Y."/>
            <person name="Li Y.F."/>
            <person name="Zhong Z.M."/>
            <person name="Liu X."/>
            <person name="Yu X."/>
            <person name="Liu D.K."/>
            <person name="Tu X.D."/>
            <person name="Liu B."/>
            <person name="Hao Y."/>
            <person name="Liao X.Y."/>
            <person name="Jiang Y.T."/>
            <person name="Sun W.H."/>
            <person name="Chen J."/>
            <person name="Chen Y.Q."/>
            <person name="Ai Y."/>
            <person name="Zhai J.W."/>
            <person name="Wu S.S."/>
            <person name="Zhou Z."/>
            <person name="Hsiao Y.Y."/>
            <person name="Wu W.L."/>
            <person name="Chen Y.Y."/>
            <person name="Lin Y.F."/>
            <person name="Hsu J.L."/>
            <person name="Li C.Y."/>
            <person name="Wang Z.W."/>
            <person name="Zhao X."/>
            <person name="Zhong W.Y."/>
            <person name="Ma X.K."/>
            <person name="Ma L."/>
            <person name="Huang J."/>
            <person name="Chen G.Z."/>
            <person name="Huang M.Z."/>
            <person name="Huang L."/>
            <person name="Peng D.H."/>
            <person name="Luo Y.B."/>
            <person name="Zou S.Q."/>
            <person name="Chen S.P."/>
            <person name="Lan S."/>
            <person name="Tsai W.C."/>
            <person name="Van de Peer Y."/>
            <person name="Liu Z.J."/>
        </authorList>
    </citation>
    <scope>NUCLEOTIDE SEQUENCE [LARGE SCALE GENOMIC DNA]</scope>
    <source>
        <strain evidence="2">Lor288</strain>
    </source>
</reference>
<keyword evidence="1" id="KW-0732">Signal</keyword>
<protein>
    <submittedName>
        <fullName evidence="2">Peptide/nitrate transporter</fullName>
    </submittedName>
</protein>